<reference evidence="1 2" key="1">
    <citation type="journal article" date="2021" name="Hortic Res">
        <title>High-quality reference genome and annotation aids understanding of berry development for evergreen blueberry (Vaccinium darrowii).</title>
        <authorList>
            <person name="Yu J."/>
            <person name="Hulse-Kemp A.M."/>
            <person name="Babiker E."/>
            <person name="Staton M."/>
        </authorList>
    </citation>
    <scope>NUCLEOTIDE SEQUENCE [LARGE SCALE GENOMIC DNA]</scope>
    <source>
        <strain evidence="2">cv. NJ 8807/NJ 8810</strain>
        <tissue evidence="1">Young leaf</tissue>
    </source>
</reference>
<sequence length="628" mass="72245">MPELAAVRTRDKELLPTRMSVKENELEFDQSQWRWKNPMSKPFKRTNRTTAKSISTAVEKTQRVTLKRTNPMTAKSISMAMEKATKTVICELVDLIHLAAVQADIKKQMLDSSSTGTQTEVRDLCINLDMLFSNLEASDFPPSRVRYAKFKEELIAIMALSEERTIDFSVASNCDVNVEDEAGRLKKEMDVTIQEVEESEFYNELADQLENDSIIQSNLRRVLGSDSHMQMVIYGLGSMEYSYVSQYQLAFIILLKRDFSDWIGGVEVFDPMMSPADCKVVEMFGFRVLTVNEQCKRQVEKPTLFFLPYLDNDLVGNLLEANWCPTRLNKMVVLSNSLGKVARGCRIFAKKFLEDGKIFYNRIRERLEYVEAIKKHMIELKINAGYSHIIKGFSWHFFDLDSDLNMENLLPGDTPMDVRLKLKMTYKLPCDYRLLRNLEEQYVMEPFRNTDPSVYCWTEMDFTYRNTRRLHCLWRPPHAGWIKLNFSGEGTRDGENTPAGFGGIFRDEHKNCLAMYSGNIEEADSVVANAEALRQGLRCLQYLSSAVRKLIVEGDDVRIIRWMNDGPEPPTRVVGPLSESYELLEGIEPVIRHVYEEANSMAIELAKRGTRLPNLRVWVSPSVEDLFA</sequence>
<gene>
    <name evidence="1" type="ORF">Vadar_006445</name>
</gene>
<evidence type="ECO:0000313" key="2">
    <source>
        <dbReference type="Proteomes" id="UP000828048"/>
    </source>
</evidence>
<keyword evidence="2" id="KW-1185">Reference proteome</keyword>
<organism evidence="1 2">
    <name type="scientific">Vaccinium darrowii</name>
    <dbReference type="NCBI Taxonomy" id="229202"/>
    <lineage>
        <taxon>Eukaryota</taxon>
        <taxon>Viridiplantae</taxon>
        <taxon>Streptophyta</taxon>
        <taxon>Embryophyta</taxon>
        <taxon>Tracheophyta</taxon>
        <taxon>Spermatophyta</taxon>
        <taxon>Magnoliopsida</taxon>
        <taxon>eudicotyledons</taxon>
        <taxon>Gunneridae</taxon>
        <taxon>Pentapetalae</taxon>
        <taxon>asterids</taxon>
        <taxon>Ericales</taxon>
        <taxon>Ericaceae</taxon>
        <taxon>Vaccinioideae</taxon>
        <taxon>Vaccinieae</taxon>
        <taxon>Vaccinium</taxon>
    </lineage>
</organism>
<evidence type="ECO:0000313" key="1">
    <source>
        <dbReference type="EMBL" id="KAH7851035.1"/>
    </source>
</evidence>
<comment type="caution">
    <text evidence="1">The sequence shown here is derived from an EMBL/GenBank/DDBJ whole genome shotgun (WGS) entry which is preliminary data.</text>
</comment>
<protein>
    <submittedName>
        <fullName evidence="1">Uncharacterized protein</fullName>
    </submittedName>
</protein>
<accession>A0ACB7YBZ3</accession>
<name>A0ACB7YBZ3_9ERIC</name>
<dbReference type="Proteomes" id="UP000828048">
    <property type="component" value="Chromosome 8"/>
</dbReference>
<dbReference type="EMBL" id="CM037158">
    <property type="protein sequence ID" value="KAH7851035.1"/>
    <property type="molecule type" value="Genomic_DNA"/>
</dbReference>
<proteinExistence type="predicted"/>